<protein>
    <submittedName>
        <fullName evidence="2">Uncharacterized protein</fullName>
    </submittedName>
</protein>
<dbReference type="AlphaFoldDB" id="A0A382RH97"/>
<dbReference type="PANTHER" id="PTHR48083">
    <property type="entry name" value="MEDIUM-CHAIN SPECIFIC ACYL-COA DEHYDROGENASE, MITOCHONDRIAL-RELATED"/>
    <property type="match status" value="1"/>
</dbReference>
<dbReference type="EMBL" id="UINC01121285">
    <property type="protein sequence ID" value="SVC96338.1"/>
    <property type="molecule type" value="Genomic_DNA"/>
</dbReference>
<evidence type="ECO:0000313" key="2">
    <source>
        <dbReference type="EMBL" id="SVC96338.1"/>
    </source>
</evidence>
<gene>
    <name evidence="2" type="ORF">METZ01_LOCUS349192</name>
</gene>
<dbReference type="GO" id="GO:0005737">
    <property type="term" value="C:cytoplasm"/>
    <property type="evidence" value="ECO:0007669"/>
    <property type="project" value="TreeGrafter"/>
</dbReference>
<accession>A0A382RH97</accession>
<dbReference type="PANTHER" id="PTHR48083:SF13">
    <property type="entry name" value="ACYL-COA DEHYDROGENASE FAMILY MEMBER 11"/>
    <property type="match status" value="1"/>
</dbReference>
<dbReference type="GO" id="GO:0003995">
    <property type="term" value="F:acyl-CoA dehydrogenase activity"/>
    <property type="evidence" value="ECO:0007669"/>
    <property type="project" value="TreeGrafter"/>
</dbReference>
<dbReference type="GO" id="GO:0050660">
    <property type="term" value="F:flavin adenine dinucleotide binding"/>
    <property type="evidence" value="ECO:0007669"/>
    <property type="project" value="InterPro"/>
</dbReference>
<reference evidence="2" key="1">
    <citation type="submission" date="2018-05" db="EMBL/GenBank/DDBJ databases">
        <authorList>
            <person name="Lanie J.A."/>
            <person name="Ng W.-L."/>
            <person name="Kazmierczak K.M."/>
            <person name="Andrzejewski T.M."/>
            <person name="Davidsen T.M."/>
            <person name="Wayne K.J."/>
            <person name="Tettelin H."/>
            <person name="Glass J.I."/>
            <person name="Rusch D."/>
            <person name="Podicherti R."/>
            <person name="Tsui H.-C.T."/>
            <person name="Winkler M.E."/>
        </authorList>
    </citation>
    <scope>NUCLEOTIDE SEQUENCE</scope>
</reference>
<dbReference type="InterPro" id="IPR009100">
    <property type="entry name" value="AcylCoA_DH/oxidase_NM_dom_sf"/>
</dbReference>
<dbReference type="Gene3D" id="1.10.540.10">
    <property type="entry name" value="Acyl-CoA dehydrogenase/oxidase, N-terminal domain"/>
    <property type="match status" value="1"/>
</dbReference>
<dbReference type="InterPro" id="IPR037069">
    <property type="entry name" value="AcylCoA_DH/ox_N_sf"/>
</dbReference>
<feature type="non-terminal residue" evidence="2">
    <location>
        <position position="91"/>
    </location>
</feature>
<keyword evidence="1" id="KW-0560">Oxidoreductase</keyword>
<dbReference type="SUPFAM" id="SSF56645">
    <property type="entry name" value="Acyl-CoA dehydrogenase NM domain-like"/>
    <property type="match status" value="1"/>
</dbReference>
<proteinExistence type="predicted"/>
<evidence type="ECO:0000256" key="1">
    <source>
        <dbReference type="ARBA" id="ARBA00023002"/>
    </source>
</evidence>
<sequence length="91" mass="10479">MHFEYSTKVKDLQARVSAFMEAHVYGSEKLFNQQLDEGNTRWKIPPIMEELKAKAKSEGLWNLFLPESDRGFGLTNLEYAPLCEIMGRSPI</sequence>
<dbReference type="GO" id="GO:0033539">
    <property type="term" value="P:fatty acid beta-oxidation using acyl-CoA dehydrogenase"/>
    <property type="evidence" value="ECO:0007669"/>
    <property type="project" value="TreeGrafter"/>
</dbReference>
<dbReference type="InterPro" id="IPR050741">
    <property type="entry name" value="Acyl-CoA_dehydrogenase"/>
</dbReference>
<organism evidence="2">
    <name type="scientific">marine metagenome</name>
    <dbReference type="NCBI Taxonomy" id="408172"/>
    <lineage>
        <taxon>unclassified sequences</taxon>
        <taxon>metagenomes</taxon>
        <taxon>ecological metagenomes</taxon>
    </lineage>
</organism>
<name>A0A382RH97_9ZZZZ</name>